<proteinExistence type="predicted"/>
<accession>A0A9P6HE46</accession>
<name>A0A9P6HE46_9AGAM</name>
<dbReference type="EMBL" id="WIUZ02000007">
    <property type="protein sequence ID" value="KAF9785265.1"/>
    <property type="molecule type" value="Genomic_DNA"/>
</dbReference>
<feature type="region of interest" description="Disordered" evidence="1">
    <location>
        <begin position="514"/>
        <end position="542"/>
    </location>
</feature>
<evidence type="ECO:0000313" key="3">
    <source>
        <dbReference type="Proteomes" id="UP000736335"/>
    </source>
</evidence>
<organism evidence="2 3">
    <name type="scientific">Thelephora terrestris</name>
    <dbReference type="NCBI Taxonomy" id="56493"/>
    <lineage>
        <taxon>Eukaryota</taxon>
        <taxon>Fungi</taxon>
        <taxon>Dikarya</taxon>
        <taxon>Basidiomycota</taxon>
        <taxon>Agaricomycotina</taxon>
        <taxon>Agaricomycetes</taxon>
        <taxon>Thelephorales</taxon>
        <taxon>Thelephoraceae</taxon>
        <taxon>Thelephora</taxon>
    </lineage>
</organism>
<sequence length="542" mass="60251">MVSTRIKNKDARLGAPVMTEAAKIKAGIPSAKRQSKKPSKAEQIRILEARIAAFENPDDDDTMPISQEPLFTRDSSPEDVDRLVTGSEAPTELDSEEYTIVGGKRIPSSSYDPRALKRTKAYTSFNDIRPTIRNKPSGLVGNWSQVLTKAGSPLHRSPSSTLSMPSSSSQVLSPSVSTSWEQDTFPMMSNTGPVIPVWDAATPFTNTGPAIPAWDAATPFIGQTPFPFQFNMQQYPQATSTPQTVGPFPPAQIYSLPRRHKDGKGKLQIPGQGALPHGIKIEFRNTFIRHIMRLVCSDTTPWTNPLLPFYQQEFAAIYPGLPYQIHANDAVTNRDLGVLRNHIGAEGFDEVVKSLAVQFSKRTLNSKAAKAAYINTLLNSSQRPFIWEYFRPGTIEIPRGEETYYDEKRRGRFQSIPVLRAFLKYYTFHGIRARLPSEDAGRPIGALALAAAAVERGYYLHRFGELSSTTNKFSSTNWINATNRYLGMIAKLTDGDWDEIFVALYQVQESHTHEAQVEAGADIEEEEYESLLPDDPPTPPPS</sequence>
<gene>
    <name evidence="2" type="ORF">BJ322DRAFT_1193516</name>
</gene>
<evidence type="ECO:0000313" key="2">
    <source>
        <dbReference type="EMBL" id="KAF9785265.1"/>
    </source>
</evidence>
<protein>
    <submittedName>
        <fullName evidence="2">Uncharacterized protein</fullName>
    </submittedName>
</protein>
<keyword evidence="3" id="KW-1185">Reference proteome</keyword>
<feature type="compositionally biased region" description="Low complexity" evidence="1">
    <location>
        <begin position="157"/>
        <end position="170"/>
    </location>
</feature>
<dbReference type="AlphaFoldDB" id="A0A9P6HE46"/>
<evidence type="ECO:0000256" key="1">
    <source>
        <dbReference type="SAM" id="MobiDB-lite"/>
    </source>
</evidence>
<dbReference type="Proteomes" id="UP000736335">
    <property type="component" value="Unassembled WGS sequence"/>
</dbReference>
<comment type="caution">
    <text evidence="2">The sequence shown here is derived from an EMBL/GenBank/DDBJ whole genome shotgun (WGS) entry which is preliminary data.</text>
</comment>
<feature type="region of interest" description="Disordered" evidence="1">
    <location>
        <begin position="150"/>
        <end position="170"/>
    </location>
</feature>
<reference evidence="2" key="1">
    <citation type="journal article" date="2020" name="Nat. Commun.">
        <title>Large-scale genome sequencing of mycorrhizal fungi provides insights into the early evolution of symbiotic traits.</title>
        <authorList>
            <person name="Miyauchi S."/>
            <person name="Kiss E."/>
            <person name="Kuo A."/>
            <person name="Drula E."/>
            <person name="Kohler A."/>
            <person name="Sanchez-Garcia M."/>
            <person name="Morin E."/>
            <person name="Andreopoulos B."/>
            <person name="Barry K.W."/>
            <person name="Bonito G."/>
            <person name="Buee M."/>
            <person name="Carver A."/>
            <person name="Chen C."/>
            <person name="Cichocki N."/>
            <person name="Clum A."/>
            <person name="Culley D."/>
            <person name="Crous P.W."/>
            <person name="Fauchery L."/>
            <person name="Girlanda M."/>
            <person name="Hayes R.D."/>
            <person name="Keri Z."/>
            <person name="LaButti K."/>
            <person name="Lipzen A."/>
            <person name="Lombard V."/>
            <person name="Magnuson J."/>
            <person name="Maillard F."/>
            <person name="Murat C."/>
            <person name="Nolan M."/>
            <person name="Ohm R.A."/>
            <person name="Pangilinan J."/>
            <person name="Pereira M.F."/>
            <person name="Perotto S."/>
            <person name="Peter M."/>
            <person name="Pfister S."/>
            <person name="Riley R."/>
            <person name="Sitrit Y."/>
            <person name="Stielow J.B."/>
            <person name="Szollosi G."/>
            <person name="Zifcakova L."/>
            <person name="Stursova M."/>
            <person name="Spatafora J.W."/>
            <person name="Tedersoo L."/>
            <person name="Vaario L.M."/>
            <person name="Yamada A."/>
            <person name="Yan M."/>
            <person name="Wang P."/>
            <person name="Xu J."/>
            <person name="Bruns T."/>
            <person name="Baldrian P."/>
            <person name="Vilgalys R."/>
            <person name="Dunand C."/>
            <person name="Henrissat B."/>
            <person name="Grigoriev I.V."/>
            <person name="Hibbett D."/>
            <person name="Nagy L.G."/>
            <person name="Martin F.M."/>
        </authorList>
    </citation>
    <scope>NUCLEOTIDE SEQUENCE</scope>
    <source>
        <strain evidence="2">UH-Tt-Lm1</strain>
    </source>
</reference>
<reference evidence="2" key="2">
    <citation type="submission" date="2020-11" db="EMBL/GenBank/DDBJ databases">
        <authorList>
            <consortium name="DOE Joint Genome Institute"/>
            <person name="Kuo A."/>
            <person name="Miyauchi S."/>
            <person name="Kiss E."/>
            <person name="Drula E."/>
            <person name="Kohler A."/>
            <person name="Sanchez-Garcia M."/>
            <person name="Andreopoulos B."/>
            <person name="Barry K.W."/>
            <person name="Bonito G."/>
            <person name="Buee M."/>
            <person name="Carver A."/>
            <person name="Chen C."/>
            <person name="Cichocki N."/>
            <person name="Clum A."/>
            <person name="Culley D."/>
            <person name="Crous P.W."/>
            <person name="Fauchery L."/>
            <person name="Girlanda M."/>
            <person name="Hayes R."/>
            <person name="Keri Z."/>
            <person name="Labutti K."/>
            <person name="Lipzen A."/>
            <person name="Lombard V."/>
            <person name="Magnuson J."/>
            <person name="Maillard F."/>
            <person name="Morin E."/>
            <person name="Murat C."/>
            <person name="Nolan M."/>
            <person name="Ohm R."/>
            <person name="Pangilinan J."/>
            <person name="Pereira M."/>
            <person name="Perotto S."/>
            <person name="Peter M."/>
            <person name="Riley R."/>
            <person name="Sitrit Y."/>
            <person name="Stielow B."/>
            <person name="Szollosi G."/>
            <person name="Zifcakova L."/>
            <person name="Stursova M."/>
            <person name="Spatafora J.W."/>
            <person name="Tedersoo L."/>
            <person name="Vaario L.-M."/>
            <person name="Yamada A."/>
            <person name="Yan M."/>
            <person name="Wang P."/>
            <person name="Xu J."/>
            <person name="Bruns T."/>
            <person name="Baldrian P."/>
            <person name="Vilgalys R."/>
            <person name="Henrissat B."/>
            <person name="Grigoriev I.V."/>
            <person name="Hibbett D."/>
            <person name="Nagy L.G."/>
            <person name="Martin F.M."/>
        </authorList>
    </citation>
    <scope>NUCLEOTIDE SEQUENCE</scope>
    <source>
        <strain evidence="2">UH-Tt-Lm1</strain>
    </source>
</reference>